<evidence type="ECO:0000313" key="3">
    <source>
        <dbReference type="EMBL" id="CAA6813925.1"/>
    </source>
</evidence>
<dbReference type="EMBL" id="CACVAW010000058">
    <property type="protein sequence ID" value="CAA6813844.1"/>
    <property type="molecule type" value="Genomic_DNA"/>
</dbReference>
<dbReference type="EMBL" id="CACVAW010000012">
    <property type="protein sequence ID" value="CAA6804425.1"/>
    <property type="molecule type" value="Genomic_DNA"/>
</dbReference>
<gene>
    <name evidence="2" type="ORF">HELGO_WM23514</name>
    <name evidence="3" type="ORF">HELGO_WM24330</name>
    <name evidence="1" type="ORF">HELGO_WM32366</name>
</gene>
<protein>
    <submittedName>
        <fullName evidence="3">Uncharacterized protein</fullName>
    </submittedName>
</protein>
<dbReference type="EMBL" id="CACVAW010000060">
    <property type="protein sequence ID" value="CAA6813925.1"/>
    <property type="molecule type" value="Genomic_DNA"/>
</dbReference>
<name>A0A6S6TFV1_9BACT</name>
<evidence type="ECO:0000313" key="2">
    <source>
        <dbReference type="EMBL" id="CAA6813844.1"/>
    </source>
</evidence>
<reference evidence="3" key="1">
    <citation type="submission" date="2020-01" db="EMBL/GenBank/DDBJ databases">
        <authorList>
            <person name="Meier V. D."/>
            <person name="Meier V D."/>
        </authorList>
    </citation>
    <scope>NUCLEOTIDE SEQUENCE</scope>
    <source>
        <strain evidence="3">HLG_WM_MAG_12</strain>
    </source>
</reference>
<evidence type="ECO:0000313" key="1">
    <source>
        <dbReference type="EMBL" id="CAA6804425.1"/>
    </source>
</evidence>
<dbReference type="AlphaFoldDB" id="A0A6S6TFV1"/>
<accession>A0A6S6TFV1</accession>
<sequence length="30" mass="3582">MKNMISLHRGLSKNLKIKLVDFYLVNYSKK</sequence>
<proteinExistence type="predicted"/>
<organism evidence="3">
    <name type="scientific">uncultured Campylobacterales bacterium</name>
    <dbReference type="NCBI Taxonomy" id="352960"/>
    <lineage>
        <taxon>Bacteria</taxon>
        <taxon>Pseudomonadati</taxon>
        <taxon>Campylobacterota</taxon>
        <taxon>Epsilonproteobacteria</taxon>
        <taxon>Campylobacterales</taxon>
        <taxon>environmental samples</taxon>
    </lineage>
</organism>